<comment type="catalytic activity">
    <reaction evidence="1">
        <text>ATP + protein L-histidine = ADP + protein N-phospho-L-histidine.</text>
        <dbReference type="EC" id="2.7.13.3"/>
    </reaction>
</comment>
<keyword evidence="12" id="KW-1185">Reference proteome</keyword>
<dbReference type="eggNOG" id="COG2205">
    <property type="taxonomic scope" value="Bacteria"/>
</dbReference>
<dbReference type="PROSITE" id="PS50109">
    <property type="entry name" value="HIS_KIN"/>
    <property type="match status" value="1"/>
</dbReference>
<dbReference type="PANTHER" id="PTHR45453">
    <property type="entry name" value="PHOSPHATE REGULON SENSOR PROTEIN PHOR"/>
    <property type="match status" value="1"/>
</dbReference>
<dbReference type="Gene3D" id="1.10.287.130">
    <property type="match status" value="1"/>
</dbReference>
<dbReference type="HOGENOM" id="CLU_000445_89_2_9"/>
<evidence type="ECO:0000313" key="11">
    <source>
        <dbReference type="EMBL" id="AFA47467.1"/>
    </source>
</evidence>
<dbReference type="InterPro" id="IPR050351">
    <property type="entry name" value="BphY/WalK/GraS-like"/>
</dbReference>
<dbReference type="Pfam" id="PF00512">
    <property type="entry name" value="HisKA"/>
    <property type="match status" value="1"/>
</dbReference>
<dbReference type="EC" id="2.7.13.3" evidence="3"/>
<keyword evidence="7" id="KW-0902">Two-component regulatory system</keyword>
<feature type="coiled-coil region" evidence="9">
    <location>
        <begin position="2"/>
        <end position="36"/>
    </location>
</feature>
<dbReference type="InterPro" id="IPR003661">
    <property type="entry name" value="HisK_dim/P_dom"/>
</dbReference>
<dbReference type="Pfam" id="PF02518">
    <property type="entry name" value="HATPase_c"/>
    <property type="match status" value="1"/>
</dbReference>
<dbReference type="EMBL" id="CP002987">
    <property type="protein sequence ID" value="AFA47467.1"/>
    <property type="molecule type" value="Genomic_DNA"/>
</dbReference>
<dbReference type="RefSeq" id="WP_014355070.1">
    <property type="nucleotide sequence ID" value="NC_016894.1"/>
</dbReference>
<proteinExistence type="predicted"/>
<dbReference type="CDD" id="cd00075">
    <property type="entry name" value="HATPase"/>
    <property type="match status" value="1"/>
</dbReference>
<dbReference type="InterPro" id="IPR004358">
    <property type="entry name" value="Sig_transdc_His_kin-like_C"/>
</dbReference>
<evidence type="ECO:0000259" key="10">
    <source>
        <dbReference type="PROSITE" id="PS50109"/>
    </source>
</evidence>
<evidence type="ECO:0000256" key="6">
    <source>
        <dbReference type="ARBA" id="ARBA00022777"/>
    </source>
</evidence>
<dbReference type="PRINTS" id="PR00344">
    <property type="entry name" value="BCTRLSENSOR"/>
</dbReference>
<organism evidence="11 12">
    <name type="scientific">Acetobacterium woodii (strain ATCC 29683 / DSM 1030 / JCM 2381 / KCTC 1655 / WB1)</name>
    <dbReference type="NCBI Taxonomy" id="931626"/>
    <lineage>
        <taxon>Bacteria</taxon>
        <taxon>Bacillati</taxon>
        <taxon>Bacillota</taxon>
        <taxon>Clostridia</taxon>
        <taxon>Eubacteriales</taxon>
        <taxon>Eubacteriaceae</taxon>
        <taxon>Acetobacterium</taxon>
    </lineage>
</organism>
<dbReference type="SMART" id="SM00387">
    <property type="entry name" value="HATPase_c"/>
    <property type="match status" value="1"/>
</dbReference>
<dbReference type="GO" id="GO:0004721">
    <property type="term" value="F:phosphoprotein phosphatase activity"/>
    <property type="evidence" value="ECO:0007669"/>
    <property type="project" value="TreeGrafter"/>
</dbReference>
<evidence type="ECO:0000313" key="12">
    <source>
        <dbReference type="Proteomes" id="UP000007177"/>
    </source>
</evidence>
<dbReference type="SUPFAM" id="SSF55785">
    <property type="entry name" value="PYP-like sensor domain (PAS domain)"/>
    <property type="match status" value="1"/>
</dbReference>
<dbReference type="InterPro" id="IPR035965">
    <property type="entry name" value="PAS-like_dom_sf"/>
</dbReference>
<dbReference type="SMART" id="SM00388">
    <property type="entry name" value="HisKA"/>
    <property type="match status" value="1"/>
</dbReference>
<dbReference type="SUPFAM" id="SSF55874">
    <property type="entry name" value="ATPase domain of HSP90 chaperone/DNA topoisomerase II/histidine kinase"/>
    <property type="match status" value="1"/>
</dbReference>
<dbReference type="STRING" id="931626.Awo_c06730"/>
<keyword evidence="4" id="KW-0597">Phosphoprotein</keyword>
<dbReference type="GO" id="GO:0016036">
    <property type="term" value="P:cellular response to phosphate starvation"/>
    <property type="evidence" value="ECO:0007669"/>
    <property type="project" value="TreeGrafter"/>
</dbReference>
<evidence type="ECO:0000256" key="5">
    <source>
        <dbReference type="ARBA" id="ARBA00022679"/>
    </source>
</evidence>
<evidence type="ECO:0000256" key="1">
    <source>
        <dbReference type="ARBA" id="ARBA00000085"/>
    </source>
</evidence>
<dbReference type="InterPro" id="IPR036097">
    <property type="entry name" value="HisK_dim/P_sf"/>
</dbReference>
<evidence type="ECO:0000256" key="9">
    <source>
        <dbReference type="SAM" id="Coils"/>
    </source>
</evidence>
<dbReference type="InterPro" id="IPR003594">
    <property type="entry name" value="HATPase_dom"/>
</dbReference>
<feature type="domain" description="Histidine kinase" evidence="10">
    <location>
        <begin position="161"/>
        <end position="376"/>
    </location>
</feature>
<accession>H6LJR6</accession>
<evidence type="ECO:0000256" key="4">
    <source>
        <dbReference type="ARBA" id="ARBA00022553"/>
    </source>
</evidence>
<keyword evidence="6 11" id="KW-0418">Kinase</keyword>
<dbReference type="Gene3D" id="3.30.565.10">
    <property type="entry name" value="Histidine kinase-like ATPase, C-terminal domain"/>
    <property type="match status" value="1"/>
</dbReference>
<evidence type="ECO:0000256" key="7">
    <source>
        <dbReference type="ARBA" id="ARBA00023012"/>
    </source>
</evidence>
<dbReference type="CDD" id="cd00082">
    <property type="entry name" value="HisKA"/>
    <property type="match status" value="1"/>
</dbReference>
<dbReference type="SUPFAM" id="SSF47384">
    <property type="entry name" value="Homodimeric domain of signal transducing histidine kinase"/>
    <property type="match status" value="1"/>
</dbReference>
<comment type="subcellular location">
    <subcellularLocation>
        <location evidence="2">Membrane</location>
    </subcellularLocation>
</comment>
<dbReference type="InterPro" id="IPR005467">
    <property type="entry name" value="His_kinase_dom"/>
</dbReference>
<evidence type="ECO:0000256" key="3">
    <source>
        <dbReference type="ARBA" id="ARBA00012438"/>
    </source>
</evidence>
<keyword evidence="8" id="KW-0472">Membrane</keyword>
<sequence length="381" mass="44210">MTKQIENQVKFLKNEIIKMQQENSHLKKILNEAQIKLQKERTFLFSLIDGIPAYVYLQADDFSIKYANKMFYELYGGYDIKPCYKVLHNRDIPCENCMTFRVFETKEPQIWMHRDALSGKIYRVYDYPFVDYEGTELVLEMGIDITAQQSIEDSRLNLYANISHDLRTPITKIMGYSEALMDVTDAPEERQKYAQCIFRNSLALVKLVDDLFQLSKLETRNRLTKKLIEPSLCFADFLDEQAFYFNEKGQNFSYNIQEDLPFIEADFELLIEALVNIIDNAVRYTQKGDNIVVNVYAQDENLMIAVSDSGRGIAPNDLKYIFNRFYQPGSKKSESVNSGLGLHICKTIVMQHGGLIWAESELGKGSIFYISIPFDLYKVKQ</sequence>
<gene>
    <name evidence="11" type="ordered locus">Awo_c06730</name>
</gene>
<evidence type="ECO:0000256" key="8">
    <source>
        <dbReference type="ARBA" id="ARBA00023136"/>
    </source>
</evidence>
<dbReference type="AlphaFoldDB" id="H6LJR6"/>
<dbReference type="FunFam" id="1.10.287.130:FF:000001">
    <property type="entry name" value="Two-component sensor histidine kinase"/>
    <property type="match status" value="1"/>
</dbReference>
<keyword evidence="9" id="KW-0175">Coiled coil</keyword>
<dbReference type="GO" id="GO:0005886">
    <property type="term" value="C:plasma membrane"/>
    <property type="evidence" value="ECO:0007669"/>
    <property type="project" value="TreeGrafter"/>
</dbReference>
<reference evidence="11 12" key="2">
    <citation type="journal article" date="2012" name="PLoS ONE">
        <title>An ancient pathway combining carbon dioxide fixation with the generation and utilization of a sodium ion gradient for ATP synthesis.</title>
        <authorList>
            <person name="Poehlein A."/>
            <person name="Schmidt S."/>
            <person name="Kaster A.K."/>
            <person name="Goenrich M."/>
            <person name="Vollmers J."/>
            <person name="Thurmer A."/>
            <person name="Bertsch J."/>
            <person name="Schuchmann K."/>
            <person name="Voigt B."/>
            <person name="Hecker M."/>
            <person name="Daniel R."/>
            <person name="Thauer R.K."/>
            <person name="Gottschalk G."/>
            <person name="Muller V."/>
        </authorList>
    </citation>
    <scope>NUCLEOTIDE SEQUENCE [LARGE SCALE GENOMIC DNA]</scope>
    <source>
        <strain evidence="12">ATCC 29683 / DSM 1030 / JCM 2381 / KCTC 1655 / WB1</strain>
    </source>
</reference>
<name>H6LJR6_ACEWD</name>
<dbReference type="InterPro" id="IPR036890">
    <property type="entry name" value="HATPase_C_sf"/>
</dbReference>
<evidence type="ECO:0000256" key="2">
    <source>
        <dbReference type="ARBA" id="ARBA00004370"/>
    </source>
</evidence>
<dbReference type="GO" id="GO:0000155">
    <property type="term" value="F:phosphorelay sensor kinase activity"/>
    <property type="evidence" value="ECO:0007669"/>
    <property type="project" value="InterPro"/>
</dbReference>
<dbReference type="Proteomes" id="UP000007177">
    <property type="component" value="Chromosome"/>
</dbReference>
<dbReference type="KEGG" id="awo:Awo_c06730"/>
<protein>
    <recommendedName>
        <fullName evidence="3">histidine kinase</fullName>
        <ecNumber evidence="3">2.7.13.3</ecNumber>
    </recommendedName>
</protein>
<dbReference type="FunFam" id="3.30.565.10:FF:000006">
    <property type="entry name" value="Sensor histidine kinase WalK"/>
    <property type="match status" value="1"/>
</dbReference>
<dbReference type="PANTHER" id="PTHR45453:SF1">
    <property type="entry name" value="PHOSPHATE REGULON SENSOR PROTEIN PHOR"/>
    <property type="match status" value="1"/>
</dbReference>
<dbReference type="OrthoDB" id="335833at2"/>
<reference evidence="12" key="1">
    <citation type="submission" date="2011-07" db="EMBL/GenBank/DDBJ databases">
        <title>Complete genome sequence of Acetobacterium woodii.</title>
        <authorList>
            <person name="Poehlein A."/>
            <person name="Schmidt S."/>
            <person name="Kaster A.-K."/>
            <person name="Goenrich M."/>
            <person name="Vollmers J."/>
            <person name="Thuermer A."/>
            <person name="Gottschalk G."/>
            <person name="Thauer R.K."/>
            <person name="Daniel R."/>
            <person name="Mueller V."/>
        </authorList>
    </citation>
    <scope>NUCLEOTIDE SEQUENCE [LARGE SCALE GENOMIC DNA]</scope>
    <source>
        <strain evidence="12">ATCC 29683 / DSM 1030 / JCM 2381 / KCTC 1655 / WB1</strain>
    </source>
</reference>
<keyword evidence="5" id="KW-0808">Transferase</keyword>